<proteinExistence type="predicted"/>
<protein>
    <submittedName>
        <fullName evidence="1">Uncharacterized protein</fullName>
    </submittedName>
</protein>
<name>D6XYY8_BACIE</name>
<sequence length="68" mass="7592">MNKHKVTINVTGPDKHSEAVIRSEEKRVRSRLLKWLLGGERKLLLITPGDSVSTVEITELTKGGKPNE</sequence>
<dbReference type="OrthoDB" id="3242873at2"/>
<accession>D6XYY8</accession>
<reference evidence="1" key="1">
    <citation type="submission" date="2009-10" db="EMBL/GenBank/DDBJ databases">
        <title>Complete sequence of Bacillus selenitireducens MLS10.</title>
        <authorList>
            <consortium name="US DOE Joint Genome Institute"/>
            <person name="Lucas S."/>
            <person name="Copeland A."/>
            <person name="Lapidus A."/>
            <person name="Glavina del Rio T."/>
            <person name="Dalin E."/>
            <person name="Tice H."/>
            <person name="Bruce D."/>
            <person name="Goodwin L."/>
            <person name="Pitluck S."/>
            <person name="Sims D."/>
            <person name="Brettin T."/>
            <person name="Detter J.C."/>
            <person name="Han C."/>
            <person name="Larimer F."/>
            <person name="Land M."/>
            <person name="Hauser L."/>
            <person name="Kyrpides N."/>
            <person name="Ovchinnikova G."/>
            <person name="Stolz J."/>
        </authorList>
    </citation>
    <scope>NUCLEOTIDE SEQUENCE [LARGE SCALE GENOMIC DNA]</scope>
    <source>
        <strain evidence="1">MLS10</strain>
    </source>
</reference>
<dbReference type="EMBL" id="CP001791">
    <property type="protein sequence ID" value="ADH98296.1"/>
    <property type="molecule type" value="Genomic_DNA"/>
</dbReference>
<evidence type="ECO:0000313" key="1">
    <source>
        <dbReference type="EMBL" id="ADH98296.1"/>
    </source>
</evidence>
<dbReference type="KEGG" id="bse:Bsel_0767"/>
<organism evidence="1 2">
    <name type="scientific">Bacillus selenitireducens (strain ATCC 700615 / DSM 15326 / MLS10)</name>
    <dbReference type="NCBI Taxonomy" id="439292"/>
    <lineage>
        <taxon>Bacteria</taxon>
        <taxon>Bacillati</taxon>
        <taxon>Bacillota</taxon>
        <taxon>Bacilli</taxon>
        <taxon>Bacillales</taxon>
        <taxon>Bacillaceae</taxon>
        <taxon>Salisediminibacterium</taxon>
    </lineage>
</organism>
<gene>
    <name evidence="1" type="ordered locus">Bsel_0767</name>
</gene>
<evidence type="ECO:0000313" key="2">
    <source>
        <dbReference type="Proteomes" id="UP000000271"/>
    </source>
</evidence>
<dbReference type="AlphaFoldDB" id="D6XYY8"/>
<dbReference type="STRING" id="439292.Bsel_0767"/>
<dbReference type="HOGENOM" id="CLU_181365_2_0_9"/>
<dbReference type="RefSeq" id="WP_013171725.1">
    <property type="nucleotide sequence ID" value="NC_014219.1"/>
</dbReference>
<dbReference type="Proteomes" id="UP000000271">
    <property type="component" value="Chromosome"/>
</dbReference>
<keyword evidence="2" id="KW-1185">Reference proteome</keyword>